<organism evidence="2 3">
    <name type="scientific">Tanacetum coccineum</name>
    <dbReference type="NCBI Taxonomy" id="301880"/>
    <lineage>
        <taxon>Eukaryota</taxon>
        <taxon>Viridiplantae</taxon>
        <taxon>Streptophyta</taxon>
        <taxon>Embryophyta</taxon>
        <taxon>Tracheophyta</taxon>
        <taxon>Spermatophyta</taxon>
        <taxon>Magnoliopsida</taxon>
        <taxon>eudicotyledons</taxon>
        <taxon>Gunneridae</taxon>
        <taxon>Pentapetalae</taxon>
        <taxon>asterids</taxon>
        <taxon>campanulids</taxon>
        <taxon>Asterales</taxon>
        <taxon>Asteraceae</taxon>
        <taxon>Asteroideae</taxon>
        <taxon>Anthemideae</taxon>
        <taxon>Anthemidinae</taxon>
        <taxon>Tanacetum</taxon>
    </lineage>
</organism>
<dbReference type="Proteomes" id="UP001151760">
    <property type="component" value="Unassembled WGS sequence"/>
</dbReference>
<reference evidence="2" key="1">
    <citation type="journal article" date="2022" name="Int. J. Mol. Sci.">
        <title>Draft Genome of Tanacetum Coccineum: Genomic Comparison of Closely Related Tanacetum-Family Plants.</title>
        <authorList>
            <person name="Yamashiro T."/>
            <person name="Shiraishi A."/>
            <person name="Nakayama K."/>
            <person name="Satake H."/>
        </authorList>
    </citation>
    <scope>NUCLEOTIDE SEQUENCE</scope>
</reference>
<protein>
    <submittedName>
        <fullName evidence="2">Uncharacterized protein</fullName>
    </submittedName>
</protein>
<keyword evidence="1" id="KW-0175">Coiled coil</keyword>
<comment type="caution">
    <text evidence="2">The sequence shown here is derived from an EMBL/GenBank/DDBJ whole genome shotgun (WGS) entry which is preliminary data.</text>
</comment>
<feature type="coiled-coil region" evidence="1">
    <location>
        <begin position="23"/>
        <end position="50"/>
    </location>
</feature>
<gene>
    <name evidence="2" type="ORF">Tco_0703702</name>
</gene>
<proteinExistence type="predicted"/>
<keyword evidence="3" id="KW-1185">Reference proteome</keyword>
<evidence type="ECO:0000313" key="3">
    <source>
        <dbReference type="Proteomes" id="UP001151760"/>
    </source>
</evidence>
<accession>A0ABQ4Y138</accession>
<evidence type="ECO:0000313" key="2">
    <source>
        <dbReference type="EMBL" id="GJS70861.1"/>
    </source>
</evidence>
<reference evidence="2" key="2">
    <citation type="submission" date="2022-01" db="EMBL/GenBank/DDBJ databases">
        <authorList>
            <person name="Yamashiro T."/>
            <person name="Shiraishi A."/>
            <person name="Satake H."/>
            <person name="Nakayama K."/>
        </authorList>
    </citation>
    <scope>NUCLEOTIDE SEQUENCE</scope>
</reference>
<sequence length="192" mass="21237">MASSYECEAVIARQAWAHSKSRSQAMEAQIRALQRDVDVLQRQRIRDEDRLTTHIQHKHDKFRELVRTAEAGPQDGPADAGSSSILYGMLSIIELSCMIIDKMPPKKRTTTTTTTAPMTDAAIKALIAQEVVDALVKIKANRTSRNGDDSHILGIGSRRTDGLRRWSPYSILATAPSRARSSLLLALFLAVL</sequence>
<name>A0ABQ4Y138_9ASTR</name>
<evidence type="ECO:0000256" key="1">
    <source>
        <dbReference type="SAM" id="Coils"/>
    </source>
</evidence>
<dbReference type="EMBL" id="BQNB010009962">
    <property type="protein sequence ID" value="GJS70861.1"/>
    <property type="molecule type" value="Genomic_DNA"/>
</dbReference>